<comment type="caution">
    <text evidence="3">The sequence shown here is derived from an EMBL/GenBank/DDBJ whole genome shotgun (WGS) entry which is preliminary data.</text>
</comment>
<keyword evidence="4" id="KW-1185">Reference proteome</keyword>
<dbReference type="OrthoDB" id="681126at2759"/>
<keyword evidence="1" id="KW-0812">Transmembrane</keyword>
<keyword evidence="1" id="KW-0472">Membrane</keyword>
<feature type="transmembrane region" description="Helical" evidence="1">
    <location>
        <begin position="310"/>
        <end position="327"/>
    </location>
</feature>
<feature type="transmembrane region" description="Helical" evidence="1">
    <location>
        <begin position="152"/>
        <end position="170"/>
    </location>
</feature>
<evidence type="ECO:0000259" key="2">
    <source>
        <dbReference type="Pfam" id="PF13962"/>
    </source>
</evidence>
<dbReference type="InterPro" id="IPR026961">
    <property type="entry name" value="PGG_dom"/>
</dbReference>
<feature type="transmembrane region" description="Helical" evidence="1">
    <location>
        <begin position="280"/>
        <end position="298"/>
    </location>
</feature>
<dbReference type="EMBL" id="VAHF01000004">
    <property type="protein sequence ID" value="TXG62487.1"/>
    <property type="molecule type" value="Genomic_DNA"/>
</dbReference>
<evidence type="ECO:0000313" key="3">
    <source>
        <dbReference type="EMBL" id="TXG62487.1"/>
    </source>
</evidence>
<feature type="transmembrane region" description="Helical" evidence="1">
    <location>
        <begin position="93"/>
        <end position="114"/>
    </location>
</feature>
<proteinExistence type="predicted"/>
<accession>A0A5C7HZD1</accession>
<protein>
    <recommendedName>
        <fullName evidence="2">PGG domain-containing protein</fullName>
    </recommendedName>
</protein>
<dbReference type="Pfam" id="PF13962">
    <property type="entry name" value="PGG"/>
    <property type="match status" value="2"/>
</dbReference>
<gene>
    <name evidence="3" type="ORF">EZV62_009481</name>
</gene>
<organism evidence="3 4">
    <name type="scientific">Acer yangbiense</name>
    <dbReference type="NCBI Taxonomy" id="1000413"/>
    <lineage>
        <taxon>Eukaryota</taxon>
        <taxon>Viridiplantae</taxon>
        <taxon>Streptophyta</taxon>
        <taxon>Embryophyta</taxon>
        <taxon>Tracheophyta</taxon>
        <taxon>Spermatophyta</taxon>
        <taxon>Magnoliopsida</taxon>
        <taxon>eudicotyledons</taxon>
        <taxon>Gunneridae</taxon>
        <taxon>Pentapetalae</taxon>
        <taxon>rosids</taxon>
        <taxon>malvids</taxon>
        <taxon>Sapindales</taxon>
        <taxon>Sapindaceae</taxon>
        <taxon>Hippocastanoideae</taxon>
        <taxon>Acereae</taxon>
        <taxon>Acer</taxon>
    </lineage>
</organism>
<dbReference type="PANTHER" id="PTHR24177:SF441">
    <property type="entry name" value="ANKYRIN REPEAT FAMILY PROTEIN"/>
    <property type="match status" value="1"/>
</dbReference>
<sequence>MTNINDNHVDDHSNIISRIGKCIKQWFIQDFDQNSGELDAAFKNNMLVVATLIVAVTFQTGINPPGGAWQDTKVEPGGHEAGKAILASLHLPYNLFLILNTLAFSMSTQIILMLVYNSKLYFEVVVATVSMVATYGMAVWSLSPDKDVKLRYVFMAALFPYLWRLSFQTFKTFFINKPTKIGKHIKQWFFQDFDQNSGELDAAFKNNMLVVVTLIVAVTFQTGIKPPGGAWQETKDGHVAGKAILASGLHVPYNLFLILNTLAFSMSTQIILMLVYNKKLYFEVVVATVSMVATYGMAVSSLSPDKDVKLRYVSMAALFPYLWRLSYQTFKTFIKKNETTK</sequence>
<feature type="domain" description="PGG" evidence="2">
    <location>
        <begin position="205"/>
        <end position="293"/>
    </location>
</feature>
<evidence type="ECO:0000313" key="4">
    <source>
        <dbReference type="Proteomes" id="UP000323000"/>
    </source>
</evidence>
<evidence type="ECO:0000256" key="1">
    <source>
        <dbReference type="SAM" id="Phobius"/>
    </source>
</evidence>
<feature type="transmembrane region" description="Helical" evidence="1">
    <location>
        <begin position="255"/>
        <end position="275"/>
    </location>
</feature>
<dbReference type="PANTHER" id="PTHR24177">
    <property type="entry name" value="CASKIN"/>
    <property type="match status" value="1"/>
</dbReference>
<keyword evidence="1" id="KW-1133">Transmembrane helix</keyword>
<dbReference type="Proteomes" id="UP000323000">
    <property type="component" value="Chromosome 4"/>
</dbReference>
<name>A0A5C7HZD1_9ROSI</name>
<dbReference type="AlphaFoldDB" id="A0A5C7HZD1"/>
<feature type="domain" description="PGG" evidence="2">
    <location>
        <begin position="43"/>
        <end position="131"/>
    </location>
</feature>
<dbReference type="GO" id="GO:0016020">
    <property type="term" value="C:membrane"/>
    <property type="evidence" value="ECO:0007669"/>
    <property type="project" value="TreeGrafter"/>
</dbReference>
<feature type="transmembrane region" description="Helical" evidence="1">
    <location>
        <begin position="120"/>
        <end position="140"/>
    </location>
</feature>
<reference evidence="4" key="1">
    <citation type="journal article" date="2019" name="Gigascience">
        <title>De novo genome assembly of the endangered Acer yangbiense, a plant species with extremely small populations endemic to Yunnan Province, China.</title>
        <authorList>
            <person name="Yang J."/>
            <person name="Wariss H.M."/>
            <person name="Tao L."/>
            <person name="Zhang R."/>
            <person name="Yun Q."/>
            <person name="Hollingsworth P."/>
            <person name="Dao Z."/>
            <person name="Luo G."/>
            <person name="Guo H."/>
            <person name="Ma Y."/>
            <person name="Sun W."/>
        </authorList>
    </citation>
    <scope>NUCLEOTIDE SEQUENCE [LARGE SCALE GENOMIC DNA]</scope>
    <source>
        <strain evidence="4">cv. Malutang</strain>
    </source>
</reference>